<name>A0A848FHR3_9BURK</name>
<dbReference type="Gene3D" id="3.40.190.10">
    <property type="entry name" value="Periplasmic binding protein-like II"/>
    <property type="match status" value="1"/>
</dbReference>
<dbReference type="PIRSF" id="PIRSF017082">
    <property type="entry name" value="YflP"/>
    <property type="match status" value="1"/>
</dbReference>
<dbReference type="InterPro" id="IPR005064">
    <property type="entry name" value="BUG"/>
</dbReference>
<dbReference type="Pfam" id="PF03401">
    <property type="entry name" value="TctC"/>
    <property type="match status" value="1"/>
</dbReference>
<dbReference type="InterPro" id="IPR042100">
    <property type="entry name" value="Bug_dom1"/>
</dbReference>
<protein>
    <submittedName>
        <fullName evidence="2">Tripartite tricarboxylate transporter substrate binding protein</fullName>
    </submittedName>
</protein>
<dbReference type="CDD" id="cd07012">
    <property type="entry name" value="PBP2_Bug_TTT"/>
    <property type="match status" value="1"/>
</dbReference>
<dbReference type="SUPFAM" id="SSF53850">
    <property type="entry name" value="Periplasmic binding protein-like II"/>
    <property type="match status" value="1"/>
</dbReference>
<evidence type="ECO:0000313" key="3">
    <source>
        <dbReference type="Proteomes" id="UP000574067"/>
    </source>
</evidence>
<gene>
    <name evidence="2" type="ORF">HHL10_27330</name>
</gene>
<accession>A0A848FHR3</accession>
<evidence type="ECO:0000256" key="1">
    <source>
        <dbReference type="ARBA" id="ARBA00006987"/>
    </source>
</evidence>
<dbReference type="Gene3D" id="3.40.190.150">
    <property type="entry name" value="Bordetella uptake gene, domain 1"/>
    <property type="match status" value="1"/>
</dbReference>
<dbReference type="EMBL" id="JABBFW010000037">
    <property type="protein sequence ID" value="NML18686.1"/>
    <property type="molecule type" value="Genomic_DNA"/>
</dbReference>
<evidence type="ECO:0000313" key="2">
    <source>
        <dbReference type="EMBL" id="NML18686.1"/>
    </source>
</evidence>
<dbReference type="PANTHER" id="PTHR42928:SF5">
    <property type="entry name" value="BLR1237 PROTEIN"/>
    <property type="match status" value="1"/>
</dbReference>
<sequence>MKPITWIVPFPPGGVTDLVSRAVAAALGRQLGQPVIVENHPGVAGSLGTELAARLPADGYTLLYISTGPMAVNPALYRQLRYDPLRDFIPVHGLLQSSALLVVDAASPYRTLADFLEAARRRPGQLNVGSSAPGTSTHLAGMLLARESGVKFLQVPYKGSAAALQDLLGGRLDAVFDYVLPLKPHLDAGRLRPLVTLGRRRLALLPEVPAIAEAGWRGAEATSWSGIGVRTGTPEAVMRKLAAALHVVLTDPEVMSPFIATGEIPLLEMNEAAFRTFIAAEQRKWGEVVRQAGLVGE</sequence>
<reference evidence="2 3" key="1">
    <citation type="submission" date="2020-04" db="EMBL/GenBank/DDBJ databases">
        <title>Azohydromonas sp. isolated from soil.</title>
        <authorList>
            <person name="Dahal R.H."/>
        </authorList>
    </citation>
    <scope>NUCLEOTIDE SEQUENCE [LARGE SCALE GENOMIC DNA]</scope>
    <source>
        <strain evidence="2 3">G-1-1-14</strain>
    </source>
</reference>
<organism evidence="2 3">
    <name type="scientific">Azohydromonas caseinilytica</name>
    <dbReference type="NCBI Taxonomy" id="2728836"/>
    <lineage>
        <taxon>Bacteria</taxon>
        <taxon>Pseudomonadati</taxon>
        <taxon>Pseudomonadota</taxon>
        <taxon>Betaproteobacteria</taxon>
        <taxon>Burkholderiales</taxon>
        <taxon>Sphaerotilaceae</taxon>
        <taxon>Azohydromonas</taxon>
    </lineage>
</organism>
<dbReference type="PANTHER" id="PTHR42928">
    <property type="entry name" value="TRICARBOXYLATE-BINDING PROTEIN"/>
    <property type="match status" value="1"/>
</dbReference>
<dbReference type="AlphaFoldDB" id="A0A848FHR3"/>
<proteinExistence type="inferred from homology"/>
<dbReference type="Proteomes" id="UP000574067">
    <property type="component" value="Unassembled WGS sequence"/>
</dbReference>
<comment type="similarity">
    <text evidence="1">Belongs to the UPF0065 (bug) family.</text>
</comment>
<comment type="caution">
    <text evidence="2">The sequence shown here is derived from an EMBL/GenBank/DDBJ whole genome shotgun (WGS) entry which is preliminary data.</text>
</comment>
<dbReference type="RefSeq" id="WP_169163577.1">
    <property type="nucleotide sequence ID" value="NZ_JABBFW010000037.1"/>
</dbReference>
<keyword evidence="3" id="KW-1185">Reference proteome</keyword>